<protein>
    <submittedName>
        <fullName evidence="1">Uncharacterized protein</fullName>
    </submittedName>
</protein>
<reference evidence="1" key="1">
    <citation type="submission" date="2022-12" db="EMBL/GenBank/DDBJ databases">
        <authorList>
            <person name="Alioto T."/>
            <person name="Alioto T."/>
            <person name="Gomez Garrido J."/>
        </authorList>
    </citation>
    <scope>NUCLEOTIDE SEQUENCE</scope>
</reference>
<evidence type="ECO:0000313" key="2">
    <source>
        <dbReference type="Proteomes" id="UP001178461"/>
    </source>
</evidence>
<keyword evidence="2" id="KW-1185">Reference proteome</keyword>
<organism evidence="1 2">
    <name type="scientific">Podarcis lilfordi</name>
    <name type="common">Lilford's wall lizard</name>
    <dbReference type="NCBI Taxonomy" id="74358"/>
    <lineage>
        <taxon>Eukaryota</taxon>
        <taxon>Metazoa</taxon>
        <taxon>Chordata</taxon>
        <taxon>Craniata</taxon>
        <taxon>Vertebrata</taxon>
        <taxon>Euteleostomi</taxon>
        <taxon>Lepidosauria</taxon>
        <taxon>Squamata</taxon>
        <taxon>Bifurcata</taxon>
        <taxon>Unidentata</taxon>
        <taxon>Episquamata</taxon>
        <taxon>Laterata</taxon>
        <taxon>Lacertibaenia</taxon>
        <taxon>Lacertidae</taxon>
        <taxon>Podarcis</taxon>
    </lineage>
</organism>
<name>A0AA35L7U4_9SAUR</name>
<evidence type="ECO:0000313" key="1">
    <source>
        <dbReference type="EMBL" id="CAI5790921.1"/>
    </source>
</evidence>
<gene>
    <name evidence="1" type="ORF">PODLI_1B008889</name>
</gene>
<sequence>MDKYGALEEGAAASISFLLRETSCVFYSSLQQGEGTGEVCPLAAAVSAPPPAAVTVLPMEGASVVSQALPTQPW</sequence>
<dbReference type="Proteomes" id="UP001178461">
    <property type="component" value="Chromosome 13"/>
</dbReference>
<dbReference type="AlphaFoldDB" id="A0AA35L7U4"/>
<proteinExistence type="predicted"/>
<accession>A0AA35L7U4</accession>
<dbReference type="EMBL" id="OX395138">
    <property type="protein sequence ID" value="CAI5790921.1"/>
    <property type="molecule type" value="Genomic_DNA"/>
</dbReference>